<dbReference type="InterPro" id="IPR041931">
    <property type="entry name" value="DNA_pol3_alpha_thumb_dom"/>
</dbReference>
<evidence type="ECO:0000256" key="6">
    <source>
        <dbReference type="ARBA" id="ARBA00022695"/>
    </source>
</evidence>
<evidence type="ECO:0000256" key="5">
    <source>
        <dbReference type="ARBA" id="ARBA00022679"/>
    </source>
</evidence>
<dbReference type="Pfam" id="PF01336">
    <property type="entry name" value="tRNA_anti-codon"/>
    <property type="match status" value="1"/>
</dbReference>
<dbReference type="Proteomes" id="UP001056707">
    <property type="component" value="Chromosome"/>
</dbReference>
<dbReference type="PANTHER" id="PTHR32294">
    <property type="entry name" value="DNA POLYMERASE III SUBUNIT ALPHA"/>
    <property type="match status" value="1"/>
</dbReference>
<keyword evidence="6 13" id="KW-0548">Nucleotidyltransferase</keyword>
<feature type="domain" description="Polymerase/histidinol phosphatase N-terminal" evidence="12">
    <location>
        <begin position="4"/>
        <end position="71"/>
    </location>
</feature>
<dbReference type="Pfam" id="PF14579">
    <property type="entry name" value="HHH_6"/>
    <property type="match status" value="1"/>
</dbReference>
<comment type="catalytic activity">
    <reaction evidence="11">
        <text>DNA(n) + a 2'-deoxyribonucleoside 5'-triphosphate = DNA(n+1) + diphosphate</text>
        <dbReference type="Rhea" id="RHEA:22508"/>
        <dbReference type="Rhea" id="RHEA-COMP:17339"/>
        <dbReference type="Rhea" id="RHEA-COMP:17340"/>
        <dbReference type="ChEBI" id="CHEBI:33019"/>
        <dbReference type="ChEBI" id="CHEBI:61560"/>
        <dbReference type="ChEBI" id="CHEBI:173112"/>
        <dbReference type="EC" id="2.7.7.7"/>
    </reaction>
</comment>
<dbReference type="InterPro" id="IPR040982">
    <property type="entry name" value="DNA_pol3_finger"/>
</dbReference>
<evidence type="ECO:0000256" key="10">
    <source>
        <dbReference type="ARBA" id="ARBA00026073"/>
    </source>
</evidence>
<evidence type="ECO:0000256" key="1">
    <source>
        <dbReference type="ARBA" id="ARBA00004496"/>
    </source>
</evidence>
<dbReference type="EMBL" id="CP097116">
    <property type="protein sequence ID" value="USS85385.1"/>
    <property type="molecule type" value="Genomic_DNA"/>
</dbReference>
<organism evidence="13 14">
    <name type="scientific">Fructilactobacillus myrtifloralis</name>
    <dbReference type="NCBI Taxonomy" id="2940301"/>
    <lineage>
        <taxon>Bacteria</taxon>
        <taxon>Bacillati</taxon>
        <taxon>Bacillota</taxon>
        <taxon>Bacilli</taxon>
        <taxon>Lactobacillales</taxon>
        <taxon>Lactobacillaceae</taxon>
        <taxon>Fructilactobacillus</taxon>
    </lineage>
</organism>
<comment type="subcellular location">
    <subcellularLocation>
        <location evidence="1">Cytoplasm</location>
    </subcellularLocation>
</comment>
<name>A0ABY5BP93_9LACO</name>
<reference evidence="13" key="1">
    <citation type="submission" date="2022-05" db="EMBL/GenBank/DDBJ databases">
        <authorList>
            <person name="Oliphant S.A."/>
            <person name="Watson-Haigh N.S."/>
            <person name="Sumby K.M."/>
            <person name="Gardner J.M."/>
            <person name="Jiranek V."/>
        </authorList>
    </citation>
    <scope>NUCLEOTIDE SEQUENCE</scope>
    <source>
        <strain evidence="13">KI16_H9</strain>
    </source>
</reference>
<keyword evidence="14" id="KW-1185">Reference proteome</keyword>
<dbReference type="InterPro" id="IPR029460">
    <property type="entry name" value="DNAPol_HHH"/>
</dbReference>
<accession>A0ABY5BP93</accession>
<evidence type="ECO:0000256" key="2">
    <source>
        <dbReference type="ARBA" id="ARBA00009496"/>
    </source>
</evidence>
<dbReference type="RefSeq" id="WP_252750280.1">
    <property type="nucleotide sequence ID" value="NZ_CP097116.1"/>
</dbReference>
<evidence type="ECO:0000256" key="4">
    <source>
        <dbReference type="ARBA" id="ARBA00019114"/>
    </source>
</evidence>
<dbReference type="PANTHER" id="PTHR32294:SF0">
    <property type="entry name" value="DNA POLYMERASE III SUBUNIT ALPHA"/>
    <property type="match status" value="1"/>
</dbReference>
<dbReference type="SUPFAM" id="SSF89550">
    <property type="entry name" value="PHP domain-like"/>
    <property type="match status" value="1"/>
</dbReference>
<dbReference type="SMART" id="SM00481">
    <property type="entry name" value="POLIIIAc"/>
    <property type="match status" value="1"/>
</dbReference>
<evidence type="ECO:0000256" key="7">
    <source>
        <dbReference type="ARBA" id="ARBA00022705"/>
    </source>
</evidence>
<dbReference type="InterPro" id="IPR048472">
    <property type="entry name" value="DNA_pol_IIIA_C"/>
</dbReference>
<dbReference type="InterPro" id="IPR016195">
    <property type="entry name" value="Pol/histidinol_Pase-like"/>
</dbReference>
<evidence type="ECO:0000256" key="11">
    <source>
        <dbReference type="ARBA" id="ARBA00049244"/>
    </source>
</evidence>
<dbReference type="CDD" id="cd04485">
    <property type="entry name" value="DnaE_OBF"/>
    <property type="match status" value="1"/>
</dbReference>
<dbReference type="Gene3D" id="1.10.150.870">
    <property type="match status" value="1"/>
</dbReference>
<dbReference type="InterPro" id="IPR011708">
    <property type="entry name" value="DNA_pol3_alpha_NTPase_dom"/>
</dbReference>
<dbReference type="Pfam" id="PF17657">
    <property type="entry name" value="DNA_pol3_finger"/>
    <property type="match status" value="1"/>
</dbReference>
<evidence type="ECO:0000313" key="13">
    <source>
        <dbReference type="EMBL" id="USS85385.1"/>
    </source>
</evidence>
<dbReference type="InterPro" id="IPR004013">
    <property type="entry name" value="PHP_dom"/>
</dbReference>
<dbReference type="NCBIfam" id="TIGR00594">
    <property type="entry name" value="polc"/>
    <property type="match status" value="1"/>
</dbReference>
<dbReference type="CDD" id="cd07431">
    <property type="entry name" value="PHP_PolIIIA"/>
    <property type="match status" value="1"/>
</dbReference>
<comment type="function">
    <text evidence="9">DNA polymerase III is a complex, multichain enzyme responsible for most of the replicative synthesis in bacteria. This DNA polymerase also exhibits 3' to 5' exonuclease activity. The alpha chain is the DNA polymerase.</text>
</comment>
<protein>
    <recommendedName>
        <fullName evidence="4">DNA polymerase III subunit alpha</fullName>
        <ecNumber evidence="3">2.7.7.7</ecNumber>
    </recommendedName>
</protein>
<dbReference type="Pfam" id="PF02811">
    <property type="entry name" value="PHP"/>
    <property type="match status" value="1"/>
</dbReference>
<evidence type="ECO:0000256" key="8">
    <source>
        <dbReference type="ARBA" id="ARBA00022932"/>
    </source>
</evidence>
<evidence type="ECO:0000256" key="9">
    <source>
        <dbReference type="ARBA" id="ARBA00025611"/>
    </source>
</evidence>
<evidence type="ECO:0000256" key="3">
    <source>
        <dbReference type="ARBA" id="ARBA00012417"/>
    </source>
</evidence>
<dbReference type="Pfam" id="PF20914">
    <property type="entry name" value="DNA_pol_IIIA_C"/>
    <property type="match status" value="1"/>
</dbReference>
<comment type="subunit">
    <text evidence="10">DNA polymerase III contains a core (composed of alpha, epsilon and theta chains) that associates with a tau subunit. This core dimerizes to form the POLIII' complex. PolIII' associates with the gamma complex (composed of gamma, delta, delta', psi and chi chains) and with the beta chain to form the complete DNA polymerase III complex.</text>
</comment>
<dbReference type="Pfam" id="PF07733">
    <property type="entry name" value="DNA_pol3_alpha"/>
    <property type="match status" value="1"/>
</dbReference>
<proteinExistence type="inferred from homology"/>
<keyword evidence="7" id="KW-0235">DNA replication</keyword>
<dbReference type="GO" id="GO:0003887">
    <property type="term" value="F:DNA-directed DNA polymerase activity"/>
    <property type="evidence" value="ECO:0007669"/>
    <property type="project" value="UniProtKB-EC"/>
</dbReference>
<evidence type="ECO:0000259" key="12">
    <source>
        <dbReference type="SMART" id="SM00481"/>
    </source>
</evidence>
<evidence type="ECO:0000313" key="14">
    <source>
        <dbReference type="Proteomes" id="UP001056707"/>
    </source>
</evidence>
<dbReference type="Gene3D" id="3.20.20.140">
    <property type="entry name" value="Metal-dependent hydrolases"/>
    <property type="match status" value="1"/>
</dbReference>
<dbReference type="InterPro" id="IPR004805">
    <property type="entry name" value="DnaE2/DnaE/PolC"/>
</dbReference>
<sequence>MAYAPLQNISSYSLLQSTTKLPDLVSAAKEKGYNAVALTDQNVMYGAVAFEKEARQQGLKPIIGLKLTIQGTVLTEHQFELVLLAKNQTGYQNLMQLSSLAMTQPDALTLDQITDWLTDLFVLLPESSEALSLLDYDRPADAVQVVQTLTALADPEAVKLGLPMDANAAMITARQAVADDTQTELVALNAVDYLKATDYFDVRVLRSIDTGTPLGSIPEQQALLGEHWLRPAQEVEQAYQQQSLQAALAVNQKIVAACDVHIPKQTPHLPRFATPNQESAIAYLRELCTKGLADRLHQDPPAAYTERLQHELDVIDRMGFSDYFLIVWDVINFAHQQHIITGPGRGSAAGSLVAYVLRITDVDPIKYDLLFERFLNEERAQMPDIDMDIPDDQRDEILQYVHDRYGDTHVAQIITFGTLGAKQAIRDVGRVFGMRPEQMNQWSAAIPNHLHQTLSNALQESQKLQNLIADQPLNETLFKTAQQLEGLPRHYSTHAAGVILSDQPIVEKAPVQSGNEGLLMTQYSKYYVEDVGLLKIDFLGLRNLSIMANILQIVHDQLDVDFDVTKIDLNDPQTMELFQAGRTNGVFQFESSGIKQVLRRMHPDRFELIAAVNALYRPGPMENIDTFIKRKNGQEEYHYQNAAIQKILGSTYGIIVYQEQVMQLAATMAGFSLGQADVLRRAMSKKHHQEMESMRERFISGSVHNGYSQETAEQTFAYIEQFASYGFNKSHAVAYSKMAVELAYLKAHFPGPFFTALLNSVLGNQVKIRNYIQEAKDDGISVLPPDINRSELDFTYQDQGIRFGLRAVKGLRSDLMQALITTRKEEGDFRDLNDVIQRLPQKFRKVEPLQTLAAVGAFDQFGYNRRELSEAIPKFISAADLSGSLLASIPGMEVEIQRKADWPDWQKINYESEYLGTFLSGHPVERYDQLKQSRDALRSNQLRAGQQHVNLVLLVNHIKSIRTKKGQLMAFVTASDQFGEVDLTLFPNVYQAAQEWLQPNQVVLVTGNVEERRGLQVVVDQLQPAANVVHQQTTSSKRLFLQILPTQEQPTQLQHLQAVLQAHPGSVPVILYWASSKQRQLLPKAWQVDPSPDVLDQLQALLGTKNVVLK</sequence>
<dbReference type="InterPro" id="IPR004365">
    <property type="entry name" value="NA-bd_OB_tRNA"/>
</dbReference>
<dbReference type="InterPro" id="IPR003141">
    <property type="entry name" value="Pol/His_phosphatase_N"/>
</dbReference>
<gene>
    <name evidence="13" type="primary">dnaE</name>
    <name evidence="13" type="ORF">M3M35_01595</name>
</gene>
<dbReference type="Gene3D" id="1.10.10.1600">
    <property type="entry name" value="Bacterial DNA polymerase III alpha subunit, thumb domain"/>
    <property type="match status" value="1"/>
</dbReference>
<keyword evidence="5 13" id="KW-0808">Transferase</keyword>
<dbReference type="EC" id="2.7.7.7" evidence="3"/>
<keyword evidence="8" id="KW-0239">DNA-directed DNA polymerase</keyword>
<comment type="similarity">
    <text evidence="2">Belongs to the DNA polymerase type-C family. DnaE subfamily.</text>
</comment>
<dbReference type="NCBIfam" id="NF004226">
    <property type="entry name" value="PRK05673.1"/>
    <property type="match status" value="1"/>
</dbReference>